<keyword evidence="3" id="KW-1185">Reference proteome</keyword>
<feature type="region of interest" description="Disordered" evidence="1">
    <location>
        <begin position="491"/>
        <end position="523"/>
    </location>
</feature>
<dbReference type="RefSeq" id="WP_207757751.1">
    <property type="nucleotide sequence ID" value="NZ_JADOGI010000459.1"/>
</dbReference>
<feature type="non-terminal residue" evidence="2">
    <location>
        <position position="1"/>
    </location>
</feature>
<proteinExistence type="predicted"/>
<feature type="compositionally biased region" description="Polar residues" evidence="1">
    <location>
        <begin position="498"/>
        <end position="519"/>
    </location>
</feature>
<comment type="caution">
    <text evidence="2">The sequence shown here is derived from an EMBL/GenBank/DDBJ whole genome shotgun (WGS) entry which is preliminary data.</text>
</comment>
<dbReference type="Gene3D" id="3.50.30.30">
    <property type="match status" value="1"/>
</dbReference>
<name>A0A931F7U9_9ACTN</name>
<accession>A0A931F7U9</accession>
<dbReference type="AlphaFoldDB" id="A0A931F7U9"/>
<evidence type="ECO:0000313" key="3">
    <source>
        <dbReference type="Proteomes" id="UP000605361"/>
    </source>
</evidence>
<protein>
    <submittedName>
        <fullName evidence="2">Uncharacterized protein</fullName>
    </submittedName>
</protein>
<reference evidence="2" key="1">
    <citation type="submission" date="2020-11" db="EMBL/GenBank/DDBJ databases">
        <title>Whole-genome analyses of Nonomuraea sp. K274.</title>
        <authorList>
            <person name="Veyisoglu A."/>
        </authorList>
    </citation>
    <scope>NUCLEOTIDE SEQUENCE</scope>
    <source>
        <strain evidence="2">K274</strain>
    </source>
</reference>
<dbReference type="SUPFAM" id="SSF52025">
    <property type="entry name" value="PA domain"/>
    <property type="match status" value="1"/>
</dbReference>
<evidence type="ECO:0000256" key="1">
    <source>
        <dbReference type="SAM" id="MobiDB-lite"/>
    </source>
</evidence>
<dbReference type="EMBL" id="JADOGI010000459">
    <property type="protein sequence ID" value="MBF8194571.1"/>
    <property type="molecule type" value="Genomic_DNA"/>
</dbReference>
<dbReference type="Proteomes" id="UP000605361">
    <property type="component" value="Unassembled WGS sequence"/>
</dbReference>
<sequence>TTPVAATQVTTGSATQLATGSATQVTTGPATVSITLITGDVVAYTPVENGVPAISIEQAPRPDGAQITFATLPGRDGGWLVLPSDAATPVASGVLDEKLFDVVTLAREGRTDRIPLLVTYGGEPAAATLSQAAGALTAAENVRPLPSIDPAALASATAGRLRLDPVYDVDGMRENLTEVRTLPVVSVGQGREEDFAGVDVAGKLVLAGVPLGGGEAPYRSAAGQMDQAARLASDRGAAGLVGYLDVDGGRARVPSDFSGRSLGLGLSAEQGRALRAAVDKGPVSMCLEPDGGTDPVYRLRYDDRGRIPTKAHRVDPEDLVRIDAQYHADQPNTAGREYGWSTTGEEPGKITYGQPLTMPLARTEYFGPVDDKVTWGREITNQSLRMHSTDRFTRSDRRQGEDWFKAPLAPGAAELPERYPEGLPCVLCRDGDRFVPLDRWSDSDPRHYTDLSTAEVKSAPRLFAGDQEVPVQGRAPRSFTVPDGSADYRLESVDTTKRTLSPEVTTSSRFASAPPSSGTPDGHTCSYGSSCAVQPAILLTYDLPLDLLNRAPAGRPYTFEIGAGPHSSIRKAPDVRRVKVEYSVDDGATWRTALTVKRGKDRYQSLLAHPPLNATSGFVSLRVTASDQAGGAVTQTIKRAYALK</sequence>
<dbReference type="InterPro" id="IPR046450">
    <property type="entry name" value="PA_dom_sf"/>
</dbReference>
<evidence type="ECO:0000313" key="2">
    <source>
        <dbReference type="EMBL" id="MBF8194571.1"/>
    </source>
</evidence>
<gene>
    <name evidence="2" type="ORF">ITP53_54755</name>
</gene>
<organism evidence="2 3">
    <name type="scientific">Nonomuraea cypriaca</name>
    <dbReference type="NCBI Taxonomy" id="1187855"/>
    <lineage>
        <taxon>Bacteria</taxon>
        <taxon>Bacillati</taxon>
        <taxon>Actinomycetota</taxon>
        <taxon>Actinomycetes</taxon>
        <taxon>Streptosporangiales</taxon>
        <taxon>Streptosporangiaceae</taxon>
        <taxon>Nonomuraea</taxon>
    </lineage>
</organism>